<organism evidence="1 2">
    <name type="scientific">Paeniroseomonas aquatica</name>
    <dbReference type="NCBI Taxonomy" id="373043"/>
    <lineage>
        <taxon>Bacteria</taxon>
        <taxon>Pseudomonadati</taxon>
        <taxon>Pseudomonadota</taxon>
        <taxon>Alphaproteobacteria</taxon>
        <taxon>Acetobacterales</taxon>
        <taxon>Acetobacteraceae</taxon>
        <taxon>Paeniroseomonas</taxon>
    </lineage>
</organism>
<protein>
    <submittedName>
        <fullName evidence="1">DUF6134 family protein</fullName>
    </submittedName>
</protein>
<comment type="caution">
    <text evidence="1">The sequence shown here is derived from an EMBL/GenBank/DDBJ whole genome shotgun (WGS) entry which is preliminary data.</text>
</comment>
<dbReference type="Proteomes" id="UP001529369">
    <property type="component" value="Unassembled WGS sequence"/>
</dbReference>
<keyword evidence="2" id="KW-1185">Reference proteome</keyword>
<accession>A0ABT8A9V2</accession>
<sequence>MRRRHLPLMALPILARPALAAPGELRFRIMREGSAIGTHTVTFTEAAGGLTAHTLVAIQVKLMGITVFRLTHDFTETWAGNRLAALASRHDRNGTVTSLSARAESNALLVQGPAGPQRLPAEAAPLSWWDSHRFGGPLFDNETGKPLALQWSRSALPGGGTRWRASGPEESEGSYAADGTWLAWRTKGDDGSLVTYERL</sequence>
<name>A0ABT8A9V2_9PROT</name>
<gene>
    <name evidence="1" type="ORF">QWZ14_19620</name>
</gene>
<evidence type="ECO:0000313" key="1">
    <source>
        <dbReference type="EMBL" id="MDN3566588.1"/>
    </source>
</evidence>
<dbReference type="RefSeq" id="WP_290318515.1">
    <property type="nucleotide sequence ID" value="NZ_JAUFPN010000178.1"/>
</dbReference>
<reference evidence="2" key="1">
    <citation type="journal article" date="2019" name="Int. J. Syst. Evol. Microbiol.">
        <title>The Global Catalogue of Microorganisms (GCM) 10K type strain sequencing project: providing services to taxonomists for standard genome sequencing and annotation.</title>
        <authorList>
            <consortium name="The Broad Institute Genomics Platform"/>
            <consortium name="The Broad Institute Genome Sequencing Center for Infectious Disease"/>
            <person name="Wu L."/>
            <person name="Ma J."/>
        </authorList>
    </citation>
    <scope>NUCLEOTIDE SEQUENCE [LARGE SCALE GENOMIC DNA]</scope>
    <source>
        <strain evidence="2">CECT 7131</strain>
    </source>
</reference>
<proteinExistence type="predicted"/>
<dbReference type="EMBL" id="JAUFPN010000178">
    <property type="protein sequence ID" value="MDN3566588.1"/>
    <property type="molecule type" value="Genomic_DNA"/>
</dbReference>
<dbReference type="InterPro" id="IPR045767">
    <property type="entry name" value="DUF6134"/>
</dbReference>
<dbReference type="Pfam" id="PF19630">
    <property type="entry name" value="DUF6134"/>
    <property type="match status" value="1"/>
</dbReference>
<evidence type="ECO:0000313" key="2">
    <source>
        <dbReference type="Proteomes" id="UP001529369"/>
    </source>
</evidence>